<evidence type="ECO:0000259" key="1">
    <source>
        <dbReference type="PROSITE" id="PS51332"/>
    </source>
</evidence>
<keyword evidence="2" id="KW-0413">Isomerase</keyword>
<dbReference type="Gene3D" id="3.40.50.280">
    <property type="entry name" value="Cobalamin-binding domain"/>
    <property type="match status" value="1"/>
</dbReference>
<dbReference type="NCBIfam" id="NF002612">
    <property type="entry name" value="PRK02261.1"/>
    <property type="match status" value="1"/>
</dbReference>
<name>A0A5P3AGU6_9RHOB</name>
<dbReference type="RefSeq" id="WP_057820265.1">
    <property type="nucleotide sequence ID" value="NZ_CAXRJZ010000016.1"/>
</dbReference>
<dbReference type="AlphaFoldDB" id="A0A5P3AGU6"/>
<reference evidence="2 3" key="1">
    <citation type="submission" date="2018-08" db="EMBL/GenBank/DDBJ databases">
        <title>Genetic Globetrotter - A new plasmid hitch-hiking vast phylogenetic and geographic distances.</title>
        <authorList>
            <person name="Vollmers J."/>
            <person name="Petersen J."/>
        </authorList>
    </citation>
    <scope>NUCLEOTIDE SEQUENCE [LARGE SCALE GENOMIC DNA]</scope>
    <source>
        <strain evidence="2 3">DSM 26383</strain>
    </source>
</reference>
<dbReference type="GO" id="GO:0031419">
    <property type="term" value="F:cobalamin binding"/>
    <property type="evidence" value="ECO:0007669"/>
    <property type="project" value="InterPro"/>
</dbReference>
<dbReference type="Proteomes" id="UP000325785">
    <property type="component" value="Chromosome"/>
</dbReference>
<dbReference type="InterPro" id="IPR006158">
    <property type="entry name" value="Cobalamin-bd"/>
</dbReference>
<dbReference type="EMBL" id="CP031598">
    <property type="protein sequence ID" value="QEW28602.1"/>
    <property type="molecule type" value="Genomic_DNA"/>
</dbReference>
<dbReference type="EC" id="5.4.99.1" evidence="2"/>
<proteinExistence type="predicted"/>
<protein>
    <submittedName>
        <fullName evidence="2">Methylaspartate mutase S chain</fullName>
        <ecNumber evidence="2">5.4.99.1</ecNumber>
    </submittedName>
</protein>
<dbReference type="KEGG" id="rid:RIdsm_04434"/>
<dbReference type="PROSITE" id="PS51332">
    <property type="entry name" value="B12_BINDING"/>
    <property type="match status" value="1"/>
</dbReference>
<dbReference type="SUPFAM" id="SSF52242">
    <property type="entry name" value="Cobalamin (vitamin B12)-binding domain"/>
    <property type="match status" value="1"/>
</dbReference>
<sequence length="160" mass="16738">MPSTYRIVLGVIGAEQQTVGNCVMAQVLTDHGFDVENIGCCGSRTDLVRAAIETGADAILVSCADGVAETECKSLRETCAANGVSDVLLYLGGGFLAAKGAWDEAEALFLANGFDRVFPPRTNVSRIAAKLRDDIDLRRPGAHLYGAGAFGVAPAVANYD</sequence>
<evidence type="ECO:0000313" key="2">
    <source>
        <dbReference type="EMBL" id="QEW28602.1"/>
    </source>
</evidence>
<dbReference type="OrthoDB" id="9791348at2"/>
<organism evidence="2 3">
    <name type="scientific">Roseovarius indicus</name>
    <dbReference type="NCBI Taxonomy" id="540747"/>
    <lineage>
        <taxon>Bacteria</taxon>
        <taxon>Pseudomonadati</taxon>
        <taxon>Pseudomonadota</taxon>
        <taxon>Alphaproteobacteria</taxon>
        <taxon>Rhodobacterales</taxon>
        <taxon>Roseobacteraceae</taxon>
        <taxon>Roseovarius</taxon>
    </lineage>
</organism>
<dbReference type="InterPro" id="IPR036724">
    <property type="entry name" value="Cobalamin-bd_sf"/>
</dbReference>
<gene>
    <name evidence="2" type="primary">mamA</name>
    <name evidence="2" type="ORF">RIdsm_04434</name>
</gene>
<accession>A0A5P3AGU6</accession>
<feature type="domain" description="B12-binding" evidence="1">
    <location>
        <begin position="4"/>
        <end position="138"/>
    </location>
</feature>
<dbReference type="GO" id="GO:0046872">
    <property type="term" value="F:metal ion binding"/>
    <property type="evidence" value="ECO:0007669"/>
    <property type="project" value="InterPro"/>
</dbReference>
<dbReference type="Pfam" id="PF02310">
    <property type="entry name" value="B12-binding"/>
    <property type="match status" value="1"/>
</dbReference>
<dbReference type="GO" id="GO:0050097">
    <property type="term" value="F:methylaspartate mutase activity"/>
    <property type="evidence" value="ECO:0007669"/>
    <property type="project" value="UniProtKB-EC"/>
</dbReference>
<evidence type="ECO:0000313" key="3">
    <source>
        <dbReference type="Proteomes" id="UP000325785"/>
    </source>
</evidence>